<dbReference type="EMBL" id="FJOF01000010">
    <property type="protein sequence ID" value="CZR46778.1"/>
    <property type="molecule type" value="Genomic_DNA"/>
</dbReference>
<reference evidence="2" key="1">
    <citation type="journal article" date="2016" name="Genome Biol. Evol.">
        <title>Comparative 'omics' of the Fusarium fujikuroi species complex highlights differences in genetic potential and metabolite synthesis.</title>
        <authorList>
            <person name="Niehaus E.-M."/>
            <person name="Muensterkoetter M."/>
            <person name="Proctor R.H."/>
            <person name="Brown D.W."/>
            <person name="Sharon A."/>
            <person name="Idan Y."/>
            <person name="Oren-Young L."/>
            <person name="Sieber C.M."/>
            <person name="Novak O."/>
            <person name="Pencik A."/>
            <person name="Tarkowska D."/>
            <person name="Hromadova K."/>
            <person name="Freeman S."/>
            <person name="Maymon M."/>
            <person name="Elazar M."/>
            <person name="Youssef S.A."/>
            <person name="El-Shabrawy E.S.M."/>
            <person name="Shalaby A.B.A."/>
            <person name="Houterman P."/>
            <person name="Brock N.L."/>
            <person name="Burkhardt I."/>
            <person name="Tsavkelova E.A."/>
            <person name="Dickschat J.S."/>
            <person name="Galuszka P."/>
            <person name="Gueldener U."/>
            <person name="Tudzynski B."/>
        </authorList>
    </citation>
    <scope>NUCLEOTIDE SEQUENCE [LARGE SCALE GENOMIC DNA]</scope>
    <source>
        <strain evidence="2">ET1</strain>
    </source>
</reference>
<keyword evidence="2" id="KW-1185">Reference proteome</keyword>
<sequence>MNLYEIVMLPQLKVLALGQYVFTDERQTDWIATIGERNASGGLEELYLDECPILFKAHQHSPLTSDGYLDPRATLKGNYATSVTKEYNIRWHNVLETWRGRMEGPKKFIMGHGDWSSQWPSTKTLIEYEGFVNLNSDELSPMFSENVHRNFCKPAGVETARMQYLKYNAGMCRPWDNPYPTWGRSRPDDGWAPEKETVQMDDAAYELLMATSRDRILGDEK</sequence>
<dbReference type="Proteomes" id="UP000183971">
    <property type="component" value="Unassembled WGS sequence"/>
</dbReference>
<name>A0A1L7W2C7_FUSPR</name>
<comment type="caution">
    <text evidence="1">The sequence shown here is derived from an EMBL/GenBank/DDBJ whole genome shotgun (WGS) entry which is preliminary data.</text>
</comment>
<proteinExistence type="predicted"/>
<gene>
    <name evidence="1" type="ORF">FPRO_12229</name>
</gene>
<protein>
    <submittedName>
        <fullName evidence="1">Uncharacterized protein</fullName>
    </submittedName>
</protein>
<dbReference type="AlphaFoldDB" id="A0A1L7W2C7"/>
<dbReference type="GeneID" id="42057094"/>
<organism evidence="1 2">
    <name type="scientific">Fusarium proliferatum (strain ET1)</name>
    <name type="common">Orchid endophyte fungus</name>
    <dbReference type="NCBI Taxonomy" id="1227346"/>
    <lineage>
        <taxon>Eukaryota</taxon>
        <taxon>Fungi</taxon>
        <taxon>Dikarya</taxon>
        <taxon>Ascomycota</taxon>
        <taxon>Pezizomycotina</taxon>
        <taxon>Sordariomycetes</taxon>
        <taxon>Hypocreomycetidae</taxon>
        <taxon>Hypocreales</taxon>
        <taxon>Nectriaceae</taxon>
        <taxon>Fusarium</taxon>
        <taxon>Fusarium fujikuroi species complex</taxon>
    </lineage>
</organism>
<dbReference type="RefSeq" id="XP_031087312.1">
    <property type="nucleotide sequence ID" value="XM_031221787.1"/>
</dbReference>
<accession>A0A1L7W2C7</accession>
<dbReference type="VEuPathDB" id="FungiDB:FPRO_12229"/>
<evidence type="ECO:0000313" key="1">
    <source>
        <dbReference type="EMBL" id="CZR46778.1"/>
    </source>
</evidence>
<evidence type="ECO:0000313" key="2">
    <source>
        <dbReference type="Proteomes" id="UP000183971"/>
    </source>
</evidence>